<sequence length="794" mass="86921">MDDDNKPKIDRRSLLLGAGLGVVGTATVAAGGAAIKSATSGIITPKAVGKGKPARIGLSFKDSRPAQADEPKAPANAPNVVVIILDDVGFADLGCYGGELKTPALDALAGRGLRYTNFRTTAMCSCTRAALLTGLNHHSAGMGWLADIDSGYPGYRGDLTRQNATLAEVLVESGWSTFLLGKWHVNNADHSGPTGPFHNWPTSRGFERAYWYQGHSSDHFHPGALYEGTAQVEAGGEGYYLSDDLAQRAVTYLRTQQLMSPDKPFFLQLAFGAAHSPLQAKPADRDLYQGQFEAGWDEIRKQRLERQKALGLMPPETQLPPLSPGAKPWAELTSDQKRLYARYMEVYAGMVTGVDRAIGTVMSELEAMGVRDNTLVVVFSDNGASAEGTETGTPNLFGPAFGRPASEADALALYDIMGEDGTFPHYPIGWTNASGTPYRLYKQNTALGGVADPLIVSWPKGVKEKGGVRKQFVHVVDLYPTLLDACGVSRPELYRGEPQRPLEGASVAPTFASSEAATRTDQYYELGGYRAFQEGNWRLVAQHQRGKPFEEDHWGLYDTARDPNELQDVSAEHPEVVARLRDKWDKAAVAHDVLPLDDRPLLLKLVQTRAAKLRKRWDIRPPIDPIPTDVSPIVCGLSHSLELELSRPQGDEDGVLVAHGSMPAGYVLYIDKGRLIYETSLVPWREIIASPARLPRGDIKVKYEQTMTSRPFEGRGALFVNGRKVAERKFDRVLFAPGYDGFCVGADHGNRVSRTYEGANPFKGQIRRVLIDVDTAAMKPLEIMRFMKAMSIRV</sequence>
<dbReference type="InterPro" id="IPR050738">
    <property type="entry name" value="Sulfatase"/>
</dbReference>
<dbReference type="PROSITE" id="PS51318">
    <property type="entry name" value="TAT"/>
    <property type="match status" value="1"/>
</dbReference>
<evidence type="ECO:0000256" key="1">
    <source>
        <dbReference type="ARBA" id="ARBA00008779"/>
    </source>
</evidence>
<protein>
    <recommendedName>
        <fullName evidence="2">Sulfatase N-terminal domain-containing protein</fullName>
    </recommendedName>
</protein>
<gene>
    <name evidence="3" type="ORF">AQ619_05990</name>
</gene>
<keyword evidence="4" id="KW-1185">Reference proteome</keyword>
<comment type="similarity">
    <text evidence="1">Belongs to the sulfatase family.</text>
</comment>
<accession>A0A0N7JHB6</accession>
<dbReference type="PANTHER" id="PTHR42693">
    <property type="entry name" value="ARYLSULFATASE FAMILY MEMBER"/>
    <property type="match status" value="1"/>
</dbReference>
<dbReference type="RefSeq" id="WP_062145449.1">
    <property type="nucleotide sequence ID" value="NZ_CP013002.1"/>
</dbReference>
<dbReference type="InterPro" id="IPR006311">
    <property type="entry name" value="TAT_signal"/>
</dbReference>
<evidence type="ECO:0000313" key="4">
    <source>
        <dbReference type="Proteomes" id="UP000056905"/>
    </source>
</evidence>
<dbReference type="InterPro" id="IPR000917">
    <property type="entry name" value="Sulfatase_N"/>
</dbReference>
<feature type="domain" description="Sulfatase N-terminal" evidence="2">
    <location>
        <begin position="78"/>
        <end position="488"/>
    </location>
</feature>
<dbReference type="Proteomes" id="UP000056905">
    <property type="component" value="Chromosome"/>
</dbReference>
<dbReference type="SUPFAM" id="SSF53649">
    <property type="entry name" value="Alkaline phosphatase-like"/>
    <property type="match status" value="1"/>
</dbReference>
<dbReference type="Gene3D" id="3.30.1120.10">
    <property type="match status" value="1"/>
</dbReference>
<evidence type="ECO:0000313" key="3">
    <source>
        <dbReference type="EMBL" id="ALL12938.1"/>
    </source>
</evidence>
<dbReference type="Gene3D" id="3.40.720.10">
    <property type="entry name" value="Alkaline Phosphatase, subunit A"/>
    <property type="match status" value="1"/>
</dbReference>
<dbReference type="KEGG" id="chq:AQ619_05990"/>
<proteinExistence type="inferred from homology"/>
<dbReference type="EMBL" id="CP013002">
    <property type="protein sequence ID" value="ALL12938.1"/>
    <property type="molecule type" value="Genomic_DNA"/>
</dbReference>
<dbReference type="STRING" id="69395.AQ619_05990"/>
<dbReference type="AlphaFoldDB" id="A0A0N7JHB6"/>
<reference evidence="3 4" key="1">
    <citation type="submission" date="2015-10" db="EMBL/GenBank/DDBJ databases">
        <title>Conservation of the essential genome among Caulobacter and Brevundimonas species.</title>
        <authorList>
            <person name="Scott D."/>
            <person name="Ely B."/>
        </authorList>
    </citation>
    <scope>NUCLEOTIDE SEQUENCE [LARGE SCALE GENOMIC DNA]</scope>
    <source>
        <strain evidence="3 4">CB4</strain>
    </source>
</reference>
<organism evidence="3 4">
    <name type="scientific">Caulobacter henricii</name>
    <dbReference type="NCBI Taxonomy" id="69395"/>
    <lineage>
        <taxon>Bacteria</taxon>
        <taxon>Pseudomonadati</taxon>
        <taxon>Pseudomonadota</taxon>
        <taxon>Alphaproteobacteria</taxon>
        <taxon>Caulobacterales</taxon>
        <taxon>Caulobacteraceae</taxon>
        <taxon>Caulobacter</taxon>
    </lineage>
</organism>
<dbReference type="Pfam" id="PF00884">
    <property type="entry name" value="Sulfatase"/>
    <property type="match status" value="1"/>
</dbReference>
<name>A0A0N7JHB6_9CAUL</name>
<dbReference type="OrthoDB" id="9795675at2"/>
<dbReference type="CDD" id="cd16025">
    <property type="entry name" value="PAS_like"/>
    <property type="match status" value="1"/>
</dbReference>
<evidence type="ECO:0000259" key="2">
    <source>
        <dbReference type="Pfam" id="PF00884"/>
    </source>
</evidence>
<dbReference type="InterPro" id="IPR017850">
    <property type="entry name" value="Alkaline_phosphatase_core_sf"/>
</dbReference>